<name>A0AC61U1B0_9MICO</name>
<gene>
    <name evidence="1" type="ORF">LP422_13325</name>
</gene>
<reference evidence="1" key="1">
    <citation type="submission" date="2021-11" db="EMBL/GenBank/DDBJ databases">
        <title>Study of the species diversity of bacterial strains isolated from a unique natural object - Shulgan-Tash cave (Bashkiria).</title>
        <authorList>
            <person name="Sazanova A.L."/>
            <person name="Chirak E.R."/>
            <person name="Safronova V.I."/>
        </authorList>
    </citation>
    <scope>NUCLEOTIDE SEQUENCE</scope>
    <source>
        <strain evidence="1">P1</strain>
    </source>
</reference>
<proteinExistence type="predicted"/>
<sequence>MSILGPLTDVVGAFAALKKAEQARYVATGDPAVDEARAADERGRGAWMADTAPGVVVWPV</sequence>
<evidence type="ECO:0000313" key="2">
    <source>
        <dbReference type="Proteomes" id="UP001059663"/>
    </source>
</evidence>
<evidence type="ECO:0000313" key="1">
    <source>
        <dbReference type="EMBL" id="UUZ43769.1"/>
    </source>
</evidence>
<organism evidence="1 2">
    <name type="scientific">Janibacter limosus</name>
    <dbReference type="NCBI Taxonomy" id="53458"/>
    <lineage>
        <taxon>Bacteria</taxon>
        <taxon>Bacillati</taxon>
        <taxon>Actinomycetota</taxon>
        <taxon>Actinomycetes</taxon>
        <taxon>Micrococcales</taxon>
        <taxon>Intrasporangiaceae</taxon>
        <taxon>Janibacter</taxon>
    </lineage>
</organism>
<protein>
    <submittedName>
        <fullName evidence="1">Uncharacterized protein</fullName>
    </submittedName>
</protein>
<dbReference type="Proteomes" id="UP001059663">
    <property type="component" value="Chromosome"/>
</dbReference>
<dbReference type="EMBL" id="CP087977">
    <property type="protein sequence ID" value="UUZ43769.1"/>
    <property type="molecule type" value="Genomic_DNA"/>
</dbReference>
<accession>A0AC61U1B0</accession>